<proteinExistence type="predicted"/>
<reference evidence="2" key="1">
    <citation type="submission" date="2019-09" db="EMBL/GenBank/DDBJ databases">
        <authorList>
            <person name="Zhang L."/>
        </authorList>
    </citation>
    <scope>NUCLEOTIDE SEQUENCE</scope>
</reference>
<feature type="compositionally biased region" description="Polar residues" evidence="1">
    <location>
        <begin position="21"/>
        <end position="33"/>
    </location>
</feature>
<evidence type="ECO:0000313" key="2">
    <source>
        <dbReference type="EMBL" id="VVV37628.1"/>
    </source>
</evidence>
<feature type="region of interest" description="Disordered" evidence="1">
    <location>
        <begin position="1"/>
        <end position="33"/>
    </location>
</feature>
<name>A0A5K0VBQ2_9MAGN</name>
<dbReference type="Gramene" id="NC1G0110400.1">
    <property type="protein sequence ID" value="NC1G0110400.1:cds"/>
    <property type="gene ID" value="NC1G0110400"/>
</dbReference>
<accession>A0A5K0VBQ2</accession>
<organism evidence="2">
    <name type="scientific">Nymphaea colorata</name>
    <name type="common">pocket water lily</name>
    <dbReference type="NCBI Taxonomy" id="210225"/>
    <lineage>
        <taxon>Eukaryota</taxon>
        <taxon>Viridiplantae</taxon>
        <taxon>Streptophyta</taxon>
        <taxon>Embryophyta</taxon>
        <taxon>Tracheophyta</taxon>
        <taxon>Spermatophyta</taxon>
        <taxon>Magnoliopsida</taxon>
        <taxon>Nymphaeales</taxon>
        <taxon>Nymphaeaceae</taxon>
        <taxon>Nymphaea</taxon>
    </lineage>
</organism>
<dbReference type="EMBL" id="LR721774">
    <property type="protein sequence ID" value="VVV37628.1"/>
    <property type="molecule type" value="Genomic_DNA"/>
</dbReference>
<protein>
    <submittedName>
        <fullName evidence="2">Uncharacterized protein</fullName>
    </submittedName>
</protein>
<gene>
    <name evidence="2" type="ORF">NYM_LOCUS1501</name>
</gene>
<sequence>MRPGFDGRWIGPAGDERCHTSRTSSWTQGWNATSRPSAASEHVSHIVTRARLALIAYAV</sequence>
<evidence type="ECO:0000256" key="1">
    <source>
        <dbReference type="SAM" id="MobiDB-lite"/>
    </source>
</evidence>
<dbReference type="AlphaFoldDB" id="A0A5K0VBQ2"/>